<reference evidence="1" key="1">
    <citation type="submission" date="2021-03" db="EMBL/GenBank/DDBJ databases">
        <authorList>
            <person name="Li Z."/>
            <person name="Yang C."/>
        </authorList>
    </citation>
    <scope>NUCLEOTIDE SEQUENCE</scope>
    <source>
        <strain evidence="1">Dzin_1.0</strain>
        <tissue evidence="1">Leaf</tissue>
    </source>
</reference>
<name>A0A9D5CPN6_9LILI</name>
<sequence length="67" mass="7817">MTRMPLLEKRRRSAGRTRQHEMIERWIMEDQGCVGRAGNTTRYRVGGHRITGFTVSTLSCRCEYSPE</sequence>
<comment type="caution">
    <text evidence="1">The sequence shown here is derived from an EMBL/GenBank/DDBJ whole genome shotgun (WGS) entry which is preliminary data.</text>
</comment>
<dbReference type="EMBL" id="JAGGNH010000004">
    <property type="protein sequence ID" value="KAJ0975760.1"/>
    <property type="molecule type" value="Genomic_DNA"/>
</dbReference>
<reference evidence="1" key="2">
    <citation type="journal article" date="2022" name="Hortic Res">
        <title>The genome of Dioscorea zingiberensis sheds light on the biosynthesis, origin and evolution of the medicinally important diosgenin saponins.</title>
        <authorList>
            <person name="Li Y."/>
            <person name="Tan C."/>
            <person name="Li Z."/>
            <person name="Guo J."/>
            <person name="Li S."/>
            <person name="Chen X."/>
            <person name="Wang C."/>
            <person name="Dai X."/>
            <person name="Yang H."/>
            <person name="Song W."/>
            <person name="Hou L."/>
            <person name="Xu J."/>
            <person name="Tong Z."/>
            <person name="Xu A."/>
            <person name="Yuan X."/>
            <person name="Wang W."/>
            <person name="Yang Q."/>
            <person name="Chen L."/>
            <person name="Sun Z."/>
            <person name="Wang K."/>
            <person name="Pan B."/>
            <person name="Chen J."/>
            <person name="Bao Y."/>
            <person name="Liu F."/>
            <person name="Qi X."/>
            <person name="Gang D.R."/>
            <person name="Wen J."/>
            <person name="Li J."/>
        </authorList>
    </citation>
    <scope>NUCLEOTIDE SEQUENCE</scope>
    <source>
        <strain evidence="1">Dzin_1.0</strain>
    </source>
</reference>
<evidence type="ECO:0000313" key="2">
    <source>
        <dbReference type="Proteomes" id="UP001085076"/>
    </source>
</evidence>
<keyword evidence="2" id="KW-1185">Reference proteome</keyword>
<dbReference type="AlphaFoldDB" id="A0A9D5CPN6"/>
<proteinExistence type="predicted"/>
<accession>A0A9D5CPN6</accession>
<gene>
    <name evidence="1" type="ORF">J5N97_017725</name>
</gene>
<dbReference type="Proteomes" id="UP001085076">
    <property type="component" value="Miscellaneous, Linkage group lg04"/>
</dbReference>
<protein>
    <submittedName>
        <fullName evidence="1">Uncharacterized protein</fullName>
    </submittedName>
</protein>
<organism evidence="1 2">
    <name type="scientific">Dioscorea zingiberensis</name>
    <dbReference type="NCBI Taxonomy" id="325984"/>
    <lineage>
        <taxon>Eukaryota</taxon>
        <taxon>Viridiplantae</taxon>
        <taxon>Streptophyta</taxon>
        <taxon>Embryophyta</taxon>
        <taxon>Tracheophyta</taxon>
        <taxon>Spermatophyta</taxon>
        <taxon>Magnoliopsida</taxon>
        <taxon>Liliopsida</taxon>
        <taxon>Dioscoreales</taxon>
        <taxon>Dioscoreaceae</taxon>
        <taxon>Dioscorea</taxon>
    </lineage>
</organism>
<evidence type="ECO:0000313" key="1">
    <source>
        <dbReference type="EMBL" id="KAJ0975760.1"/>
    </source>
</evidence>